<dbReference type="Gene3D" id="3.40.47.10">
    <property type="match status" value="1"/>
</dbReference>
<keyword evidence="7" id="KW-0576">Peroxisome</keyword>
<dbReference type="FunFam" id="3.40.47.10:FF:000013">
    <property type="entry name" value="Acetyl-CoA acetyltransferase"/>
    <property type="match status" value="1"/>
</dbReference>
<evidence type="ECO:0000256" key="3">
    <source>
        <dbReference type="ARBA" id="ARBA00022679"/>
    </source>
</evidence>
<dbReference type="GO" id="GO:0006635">
    <property type="term" value="P:fatty acid beta-oxidation"/>
    <property type="evidence" value="ECO:0007669"/>
    <property type="project" value="TreeGrafter"/>
</dbReference>
<feature type="domain" description="Thiolase C-terminal" evidence="12">
    <location>
        <begin position="282"/>
        <end position="404"/>
    </location>
</feature>
<dbReference type="Proteomes" id="UP000430079">
    <property type="component" value="Unassembled WGS sequence"/>
</dbReference>
<dbReference type="PANTHER" id="PTHR43853">
    <property type="entry name" value="3-KETOACYL-COA THIOLASE, PEROXISOMAL"/>
    <property type="match status" value="1"/>
</dbReference>
<feature type="active site" description="Acyl-thioester intermediate" evidence="9">
    <location>
        <position position="90"/>
    </location>
</feature>
<dbReference type="InterPro" id="IPR002155">
    <property type="entry name" value="Thiolase"/>
</dbReference>
<reference evidence="13 14" key="1">
    <citation type="submission" date="2019-12" db="EMBL/GenBank/DDBJ databases">
        <title>Whole genome shotgun sequence of Streptomyces hygroscopicus subsp. glebosus NBRC 13786.</title>
        <authorList>
            <person name="Ichikawa N."/>
            <person name="Kimura A."/>
            <person name="Kitahashi Y."/>
            <person name="Komaki H."/>
            <person name="Tamura T."/>
        </authorList>
    </citation>
    <scope>NUCLEOTIDE SEQUENCE [LARGE SCALE GENOMIC DNA]</scope>
    <source>
        <strain evidence="13 14">NBRC 13786</strain>
    </source>
</reference>
<protein>
    <submittedName>
        <fullName evidence="13">Acetyl-CoA acetyltransferase</fullName>
    </submittedName>
</protein>
<feature type="domain" description="Thiolase N-terminal" evidence="11">
    <location>
        <begin position="5"/>
        <end position="274"/>
    </location>
</feature>
<keyword evidence="6" id="KW-0443">Lipid metabolism</keyword>
<dbReference type="AlphaFoldDB" id="A0A640T1V3"/>
<dbReference type="InterPro" id="IPR050215">
    <property type="entry name" value="Thiolase-like_sf_Thiolase"/>
</dbReference>
<dbReference type="EMBL" id="BLIO01000001">
    <property type="protein sequence ID" value="GFE16481.1"/>
    <property type="molecule type" value="Genomic_DNA"/>
</dbReference>
<keyword evidence="4" id="KW-0276">Fatty acid metabolism</keyword>
<accession>A0A640T1V3</accession>
<dbReference type="InterPro" id="IPR016039">
    <property type="entry name" value="Thiolase-like"/>
</dbReference>
<feature type="active site" description="Proton acceptor" evidence="9">
    <location>
        <position position="391"/>
    </location>
</feature>
<comment type="caution">
    <text evidence="13">The sequence shown here is derived from an EMBL/GenBank/DDBJ whole genome shotgun (WGS) entry which is preliminary data.</text>
</comment>
<evidence type="ECO:0000259" key="12">
    <source>
        <dbReference type="Pfam" id="PF02803"/>
    </source>
</evidence>
<dbReference type="InterPro" id="IPR020616">
    <property type="entry name" value="Thiolase_N"/>
</dbReference>
<evidence type="ECO:0000259" key="11">
    <source>
        <dbReference type="Pfam" id="PF00108"/>
    </source>
</evidence>
<evidence type="ECO:0000256" key="6">
    <source>
        <dbReference type="ARBA" id="ARBA00023098"/>
    </source>
</evidence>
<dbReference type="InterPro" id="IPR020613">
    <property type="entry name" value="Thiolase_CS"/>
</dbReference>
<comment type="similarity">
    <text evidence="2 10">Belongs to the thiolase-like superfamily. Thiolase family.</text>
</comment>
<gene>
    <name evidence="13" type="ORF">Sgleb_45280</name>
</gene>
<evidence type="ECO:0000256" key="1">
    <source>
        <dbReference type="ARBA" id="ARBA00004275"/>
    </source>
</evidence>
<comment type="subcellular location">
    <subcellularLocation>
        <location evidence="1">Peroxisome</location>
    </subcellularLocation>
</comment>
<evidence type="ECO:0000313" key="14">
    <source>
        <dbReference type="Proteomes" id="UP000430079"/>
    </source>
</evidence>
<dbReference type="CDD" id="cd00751">
    <property type="entry name" value="thiolase"/>
    <property type="match status" value="1"/>
</dbReference>
<evidence type="ECO:0000256" key="2">
    <source>
        <dbReference type="ARBA" id="ARBA00010982"/>
    </source>
</evidence>
<keyword evidence="8 10" id="KW-0012">Acyltransferase</keyword>
<evidence type="ECO:0000256" key="10">
    <source>
        <dbReference type="RuleBase" id="RU003557"/>
    </source>
</evidence>
<dbReference type="NCBIfam" id="NF005890">
    <property type="entry name" value="PRK07851.1"/>
    <property type="match status" value="1"/>
</dbReference>
<evidence type="ECO:0000313" key="13">
    <source>
        <dbReference type="EMBL" id="GFE16481.1"/>
    </source>
</evidence>
<dbReference type="PANTHER" id="PTHR43853:SF8">
    <property type="entry name" value="3-KETOACYL-COA THIOLASE, PEROXISOMAL"/>
    <property type="match status" value="1"/>
</dbReference>
<keyword evidence="14" id="KW-1185">Reference proteome</keyword>
<evidence type="ECO:0000256" key="9">
    <source>
        <dbReference type="PIRSR" id="PIRSR000429-1"/>
    </source>
</evidence>
<dbReference type="PROSITE" id="PS00737">
    <property type="entry name" value="THIOLASE_2"/>
    <property type="match status" value="1"/>
</dbReference>
<dbReference type="InterPro" id="IPR020617">
    <property type="entry name" value="Thiolase_C"/>
</dbReference>
<dbReference type="SUPFAM" id="SSF53901">
    <property type="entry name" value="Thiolase-like"/>
    <property type="match status" value="2"/>
</dbReference>
<dbReference type="NCBIfam" id="TIGR01930">
    <property type="entry name" value="AcCoA-C-Actrans"/>
    <property type="match status" value="1"/>
</dbReference>
<dbReference type="GO" id="GO:0003988">
    <property type="term" value="F:acetyl-CoA C-acyltransferase activity"/>
    <property type="evidence" value="ECO:0007669"/>
    <property type="project" value="TreeGrafter"/>
</dbReference>
<evidence type="ECO:0000256" key="8">
    <source>
        <dbReference type="ARBA" id="ARBA00023315"/>
    </source>
</evidence>
<name>A0A640T1V3_9ACTN</name>
<evidence type="ECO:0000256" key="7">
    <source>
        <dbReference type="ARBA" id="ARBA00023140"/>
    </source>
</evidence>
<dbReference type="RefSeq" id="WP_190145313.1">
    <property type="nucleotide sequence ID" value="NZ_BLIO01000001.1"/>
</dbReference>
<dbReference type="Pfam" id="PF02803">
    <property type="entry name" value="Thiolase_C"/>
    <property type="match status" value="1"/>
</dbReference>
<dbReference type="Pfam" id="PF00108">
    <property type="entry name" value="Thiolase_N"/>
    <property type="match status" value="1"/>
</dbReference>
<keyword evidence="5" id="KW-0809">Transit peptide</keyword>
<organism evidence="13 14">
    <name type="scientific">Streptomyces glebosus</name>
    <dbReference type="NCBI Taxonomy" id="249580"/>
    <lineage>
        <taxon>Bacteria</taxon>
        <taxon>Bacillati</taxon>
        <taxon>Actinomycetota</taxon>
        <taxon>Actinomycetes</taxon>
        <taxon>Kitasatosporales</taxon>
        <taxon>Streptomycetaceae</taxon>
        <taxon>Streptomyces</taxon>
    </lineage>
</organism>
<proteinExistence type="inferred from homology"/>
<dbReference type="GO" id="GO:0010124">
    <property type="term" value="P:phenylacetate catabolic process"/>
    <property type="evidence" value="ECO:0007669"/>
    <property type="project" value="TreeGrafter"/>
</dbReference>
<sequence>MPEAVIVSAARSPIGRAFKGSLKDLRPDDLTAKIIETALAKVPELDPRDIDDLMLGCGLPGGEQGHNLGRIVAVQMGMDHLPGCTITRYCSSSLQTTRMALHAIKAGEGDVFISAGVETVSRSIKGSSDGLPDTHNPLFADAEARTAARAEQEGADWHDPREDGLIPDAYISMGQTAENLARLKGVTRQDMDEFGVRSQNLAEKAINDGFWEREITPVTLPDGTVVSKDDGPRAGVTVEGVSGLKPVFRPDGLVTAGNCCPLNDGAAALVIMSDTKARELGLTPLARIVSTGVSGLSPEIMGYGPVEASKQALRRAGLSVSDIDLVEINEAFAAQVIPSYRDLGIDLDRLNVNGGAIAVGHPFGMTGARITTTLINSLQWHDKQFGLETMCVGGGQGMAMVIERLS</sequence>
<evidence type="ECO:0000256" key="5">
    <source>
        <dbReference type="ARBA" id="ARBA00022946"/>
    </source>
</evidence>
<keyword evidence="3 10" id="KW-0808">Transferase</keyword>
<feature type="active site" description="Proton acceptor" evidence="9">
    <location>
        <position position="361"/>
    </location>
</feature>
<dbReference type="PIRSF" id="PIRSF000429">
    <property type="entry name" value="Ac-CoA_Ac_transf"/>
    <property type="match status" value="1"/>
</dbReference>
<dbReference type="GO" id="GO:0005737">
    <property type="term" value="C:cytoplasm"/>
    <property type="evidence" value="ECO:0007669"/>
    <property type="project" value="UniProtKB-ARBA"/>
</dbReference>
<evidence type="ECO:0000256" key="4">
    <source>
        <dbReference type="ARBA" id="ARBA00022832"/>
    </source>
</evidence>